<reference evidence="1 2" key="1">
    <citation type="submission" date="2016-11" db="EMBL/GenBank/DDBJ databases">
        <authorList>
            <person name="Jaros S."/>
            <person name="Januszkiewicz K."/>
            <person name="Wedrychowicz H."/>
        </authorList>
    </citation>
    <scope>NUCLEOTIDE SEQUENCE [LARGE SCALE GENOMIC DNA]</scope>
    <source>
        <strain evidence="1 2">DSM 26897</strain>
    </source>
</reference>
<gene>
    <name evidence="1" type="ORF">SAMN05444008_1134</name>
</gene>
<evidence type="ECO:0000313" key="1">
    <source>
        <dbReference type="EMBL" id="SHF85511.1"/>
    </source>
</evidence>
<protein>
    <submittedName>
        <fullName evidence="1">Uncharacterized protein</fullName>
    </submittedName>
</protein>
<accession>A0A1M5F2W9</accession>
<name>A0A1M5F2W9_9BACT</name>
<proteinExistence type="predicted"/>
<organism evidence="1 2">
    <name type="scientific">Cnuella takakiae</name>
    <dbReference type="NCBI Taxonomy" id="1302690"/>
    <lineage>
        <taxon>Bacteria</taxon>
        <taxon>Pseudomonadati</taxon>
        <taxon>Bacteroidota</taxon>
        <taxon>Chitinophagia</taxon>
        <taxon>Chitinophagales</taxon>
        <taxon>Chitinophagaceae</taxon>
        <taxon>Cnuella</taxon>
    </lineage>
</organism>
<dbReference type="AlphaFoldDB" id="A0A1M5F2W9"/>
<dbReference type="RefSeq" id="WP_143157375.1">
    <property type="nucleotide sequence ID" value="NZ_FQUO01000013.1"/>
</dbReference>
<evidence type="ECO:0000313" key="2">
    <source>
        <dbReference type="Proteomes" id="UP000184368"/>
    </source>
</evidence>
<dbReference type="EMBL" id="FQUO01000013">
    <property type="protein sequence ID" value="SHF85511.1"/>
    <property type="molecule type" value="Genomic_DNA"/>
</dbReference>
<sequence>MPKQLCSYIKLLLAIVVLFMSAGMLLPNDTIGVVGKSVVQKEQAPHFLHLLAEVGEELSEEDSDDFHKIFLSAEGETLLPHQPSVPPRSLSIATYPVAPLALHKVARHLRLRVIRI</sequence>
<keyword evidence="2" id="KW-1185">Reference proteome</keyword>
<dbReference type="Proteomes" id="UP000184368">
    <property type="component" value="Unassembled WGS sequence"/>
</dbReference>
<dbReference type="STRING" id="1302690.BUE76_02785"/>